<feature type="transmembrane region" description="Helical" evidence="5">
    <location>
        <begin position="145"/>
        <end position="164"/>
    </location>
</feature>
<dbReference type="PANTHER" id="PTHR48021">
    <property type="match status" value="1"/>
</dbReference>
<feature type="transmembrane region" description="Helical" evidence="5">
    <location>
        <begin position="111"/>
        <end position="133"/>
    </location>
</feature>
<comment type="caution">
    <text evidence="8">The sequence shown here is derived from an EMBL/GenBank/DDBJ whole genome shotgun (WGS) entry which is preliminary data.</text>
</comment>
<evidence type="ECO:0000256" key="5">
    <source>
        <dbReference type="SAM" id="Phobius"/>
    </source>
</evidence>
<evidence type="ECO:0000259" key="7">
    <source>
        <dbReference type="PROSITE" id="PS50850"/>
    </source>
</evidence>
<evidence type="ECO:0000256" key="4">
    <source>
        <dbReference type="ARBA" id="ARBA00023136"/>
    </source>
</evidence>
<dbReference type="InterPro" id="IPR005829">
    <property type="entry name" value="Sugar_transporter_CS"/>
</dbReference>
<dbReference type="InterPro" id="IPR050549">
    <property type="entry name" value="MFS_Trehalose_Transporter"/>
</dbReference>
<dbReference type="InterPro" id="IPR020846">
    <property type="entry name" value="MFS_dom"/>
</dbReference>
<feature type="chain" id="PRO_5044824928" description="Major facilitator superfamily (MFS) profile domain-containing protein" evidence="6">
    <location>
        <begin position="16"/>
        <end position="488"/>
    </location>
</feature>
<name>A0ABD0S2I8_LOXSC</name>
<evidence type="ECO:0000256" key="1">
    <source>
        <dbReference type="ARBA" id="ARBA00004141"/>
    </source>
</evidence>
<dbReference type="PROSITE" id="PS00217">
    <property type="entry name" value="SUGAR_TRANSPORT_2"/>
    <property type="match status" value="1"/>
</dbReference>
<sequence length="488" mass="54776">MLITHFFWLLWVLNPRPLCVLTSGVSINFMTHGMVMGFSSVLLPQLRATTDVDESTATWIASIFGVSLILGTLSVPLIMSTYGRKPANIVSATLMTVGWLIISASERPSTLLLARFLQGFSMGFLADMGNIFIGECCSPKNRGAFLTTISVYLMLGTFLVHTLGTVISSWQIIALISACISFSDLVIIVLSPESPSFYAMKGKYDECRKAFRWLRGQFEEDELEKLIKINMAKESNITSESDENFINKLQKKFVYLKTTLKKKEVYKPIVIMLHLYVLGQWCIAVTFDTYAKDILDIILGTDINFGIVIVSLDLQRLVSNFLAILAIKMIRRKLVLVVTMSTNIICYFSIALYVYLKTHDILSYDHPFIGLVLLHIHLFTTAVGAVPLINIIAGEIYPLQHRGLCGMIGILFFSINETINMKSARYLFASIGLHGAYTIYGVLVAYSVIVVWILLPETKDRVLLDIEEEFRGRPLIVESKLIGEDNEK</sequence>
<protein>
    <recommendedName>
        <fullName evidence="7">Major facilitator superfamily (MFS) profile domain-containing protein</fullName>
    </recommendedName>
</protein>
<dbReference type="Gene3D" id="1.20.1250.20">
    <property type="entry name" value="MFS general substrate transporter like domains"/>
    <property type="match status" value="1"/>
</dbReference>
<dbReference type="InterPro" id="IPR005828">
    <property type="entry name" value="MFS_sugar_transport-like"/>
</dbReference>
<organism evidence="8 9">
    <name type="scientific">Loxostege sticticalis</name>
    <name type="common">Beet webworm moth</name>
    <dbReference type="NCBI Taxonomy" id="481309"/>
    <lineage>
        <taxon>Eukaryota</taxon>
        <taxon>Metazoa</taxon>
        <taxon>Ecdysozoa</taxon>
        <taxon>Arthropoda</taxon>
        <taxon>Hexapoda</taxon>
        <taxon>Insecta</taxon>
        <taxon>Pterygota</taxon>
        <taxon>Neoptera</taxon>
        <taxon>Endopterygota</taxon>
        <taxon>Lepidoptera</taxon>
        <taxon>Glossata</taxon>
        <taxon>Ditrysia</taxon>
        <taxon>Pyraloidea</taxon>
        <taxon>Crambidae</taxon>
        <taxon>Pyraustinae</taxon>
        <taxon>Loxostege</taxon>
    </lineage>
</organism>
<feature type="transmembrane region" description="Helical" evidence="5">
    <location>
        <begin position="59"/>
        <end position="79"/>
    </location>
</feature>
<evidence type="ECO:0000313" key="8">
    <source>
        <dbReference type="EMBL" id="KAL0808288.1"/>
    </source>
</evidence>
<dbReference type="PROSITE" id="PS50850">
    <property type="entry name" value="MFS"/>
    <property type="match status" value="1"/>
</dbReference>
<dbReference type="Proteomes" id="UP001549921">
    <property type="component" value="Unassembled WGS sequence"/>
</dbReference>
<feature type="signal peptide" evidence="6">
    <location>
        <begin position="1"/>
        <end position="15"/>
    </location>
</feature>
<feature type="transmembrane region" description="Helical" evidence="5">
    <location>
        <begin position="86"/>
        <end position="105"/>
    </location>
</feature>
<dbReference type="Pfam" id="PF00083">
    <property type="entry name" value="Sugar_tr"/>
    <property type="match status" value="1"/>
</dbReference>
<comment type="subcellular location">
    <subcellularLocation>
        <location evidence="1">Membrane</location>
        <topology evidence="1">Multi-pass membrane protein</topology>
    </subcellularLocation>
</comment>
<evidence type="ECO:0000256" key="2">
    <source>
        <dbReference type="ARBA" id="ARBA00022692"/>
    </source>
</evidence>
<accession>A0ABD0S2I8</accession>
<feature type="transmembrane region" description="Helical" evidence="5">
    <location>
        <begin position="435"/>
        <end position="455"/>
    </location>
</feature>
<feature type="transmembrane region" description="Helical" evidence="5">
    <location>
        <begin position="368"/>
        <end position="392"/>
    </location>
</feature>
<keyword evidence="2 5" id="KW-0812">Transmembrane</keyword>
<dbReference type="AlphaFoldDB" id="A0ABD0S2I8"/>
<feature type="transmembrane region" description="Helical" evidence="5">
    <location>
        <begin position="269"/>
        <end position="291"/>
    </location>
</feature>
<dbReference type="EMBL" id="JBEDNZ010000031">
    <property type="protein sequence ID" value="KAL0808288.1"/>
    <property type="molecule type" value="Genomic_DNA"/>
</dbReference>
<dbReference type="InterPro" id="IPR036259">
    <property type="entry name" value="MFS_trans_sf"/>
</dbReference>
<gene>
    <name evidence="8" type="ORF">ABMA28_012783</name>
</gene>
<feature type="transmembrane region" description="Helical" evidence="5">
    <location>
        <begin position="170"/>
        <end position="191"/>
    </location>
</feature>
<feature type="transmembrane region" description="Helical" evidence="5">
    <location>
        <begin position="303"/>
        <end position="327"/>
    </location>
</feature>
<dbReference type="GO" id="GO:0016020">
    <property type="term" value="C:membrane"/>
    <property type="evidence" value="ECO:0007669"/>
    <property type="project" value="UniProtKB-SubCell"/>
</dbReference>
<evidence type="ECO:0000256" key="3">
    <source>
        <dbReference type="ARBA" id="ARBA00022989"/>
    </source>
</evidence>
<evidence type="ECO:0000313" key="9">
    <source>
        <dbReference type="Proteomes" id="UP001549921"/>
    </source>
</evidence>
<dbReference type="PANTHER" id="PTHR48021:SF68">
    <property type="entry name" value="MAJOR FACILITATOR SUPERFAMILY (MFS) PROFILE DOMAIN-CONTAINING PROTEIN"/>
    <property type="match status" value="1"/>
</dbReference>
<dbReference type="SUPFAM" id="SSF103473">
    <property type="entry name" value="MFS general substrate transporter"/>
    <property type="match status" value="1"/>
</dbReference>
<keyword evidence="6" id="KW-0732">Signal</keyword>
<keyword evidence="4 5" id="KW-0472">Membrane</keyword>
<feature type="transmembrane region" description="Helical" evidence="5">
    <location>
        <begin position="334"/>
        <end position="356"/>
    </location>
</feature>
<evidence type="ECO:0000256" key="6">
    <source>
        <dbReference type="SAM" id="SignalP"/>
    </source>
</evidence>
<reference evidence="8 9" key="1">
    <citation type="submission" date="2024-06" db="EMBL/GenBank/DDBJ databases">
        <title>A chromosome-level genome assembly of beet webworm, Loxostege sticticalis.</title>
        <authorList>
            <person name="Zhang Y."/>
        </authorList>
    </citation>
    <scope>NUCLEOTIDE SEQUENCE [LARGE SCALE GENOMIC DNA]</scope>
    <source>
        <strain evidence="8">AQ028</strain>
        <tissue evidence="8">Male pupae</tissue>
    </source>
</reference>
<proteinExistence type="predicted"/>
<feature type="domain" description="Major facilitator superfamily (MFS) profile" evidence="7">
    <location>
        <begin position="17"/>
        <end position="459"/>
    </location>
</feature>
<keyword evidence="3 5" id="KW-1133">Transmembrane helix</keyword>